<dbReference type="Pfam" id="PF06991">
    <property type="entry name" value="MFAP1"/>
    <property type="match status" value="1"/>
</dbReference>
<dbReference type="Proteomes" id="UP000237481">
    <property type="component" value="Unassembled WGS sequence"/>
</dbReference>
<evidence type="ECO:0000313" key="3">
    <source>
        <dbReference type="EMBL" id="POR35672.1"/>
    </source>
</evidence>
<gene>
    <name evidence="3" type="ORF">TPAR_04131</name>
</gene>
<feature type="compositionally biased region" description="Basic and acidic residues" evidence="1">
    <location>
        <begin position="145"/>
        <end position="179"/>
    </location>
</feature>
<evidence type="ECO:0000259" key="2">
    <source>
        <dbReference type="Pfam" id="PF06991"/>
    </source>
</evidence>
<name>A0A2S4KZQ1_9HYPO</name>
<feature type="compositionally biased region" description="Basic and acidic residues" evidence="1">
    <location>
        <begin position="70"/>
        <end position="89"/>
    </location>
</feature>
<feature type="compositionally biased region" description="Acidic residues" evidence="1">
    <location>
        <begin position="190"/>
        <end position="202"/>
    </location>
</feature>
<protein>
    <submittedName>
        <fullName evidence="3">Microfibrillar-associated protein 1</fullName>
    </submittedName>
</protein>
<feature type="compositionally biased region" description="Pro residues" evidence="1">
    <location>
        <begin position="39"/>
        <end position="48"/>
    </location>
</feature>
<feature type="compositionally biased region" description="Gly residues" evidence="1">
    <location>
        <begin position="347"/>
        <end position="356"/>
    </location>
</feature>
<feature type="compositionally biased region" description="Acidic residues" evidence="1">
    <location>
        <begin position="96"/>
        <end position="123"/>
    </location>
</feature>
<sequence length="465" mass="53110">MPPKRMTANPVRPSRHRAGKPAGYESSSDSDSDAEESPEPAPIAPPPKAASAGKIISNLNRIDLSARRQELEKAAAERKLAAQRAEKLATEQGFVTEEEEESQEDEDDDDEESESEEEDSSEEEAPRRLMIRPKFVPKSQRGNAKRPEQEAEAARQAEEEAKKKAADELVEEQIKKDLAARAAGKKHWDDDENEDSDVDTTDGLDPAAEEAAWRVRELKRLKRARTAIEEREKELAEVERRRNLNAEERAAEDDAHLARQREDRDAKGKMSYMQKYYHKGAFFQAEAEAAGLLQRDIMGARIQDDVRNREALPEYLQRRDMTKLGRKGATKYKDMRSEDTGRWGQFDGAGRGGRAGFDGDGRFQPDDERFRPDERGAKGANAIPLGERREGGKDRRDDGDRHGDRRDRGDSYRSRDDDYQRRRSRSRSPRRDHDDHRSRRKRSTSHGADRHDGDKRRRVDVDASR</sequence>
<reference evidence="3 4" key="1">
    <citation type="submission" date="2018-01" db="EMBL/GenBank/DDBJ databases">
        <title>Harnessing the power of phylogenomics to disentangle the directionality and signatures of interkingdom host jumping in the parasitic fungal genus Tolypocladium.</title>
        <authorList>
            <person name="Quandt C.A."/>
            <person name="Patterson W."/>
            <person name="Spatafora J.W."/>
        </authorList>
    </citation>
    <scope>NUCLEOTIDE SEQUENCE [LARGE SCALE GENOMIC DNA]</scope>
    <source>
        <strain evidence="3 4">NRBC 100945</strain>
    </source>
</reference>
<feature type="compositionally biased region" description="Basic and acidic residues" evidence="1">
    <location>
        <begin position="357"/>
        <end position="377"/>
    </location>
</feature>
<accession>A0A2S4KZQ1</accession>
<feature type="region of interest" description="Disordered" evidence="1">
    <location>
        <begin position="70"/>
        <end position="207"/>
    </location>
</feature>
<feature type="region of interest" description="Disordered" evidence="1">
    <location>
        <begin position="1"/>
        <end position="54"/>
    </location>
</feature>
<dbReference type="STRING" id="94208.A0A2S4KZQ1"/>
<dbReference type="AlphaFoldDB" id="A0A2S4KZQ1"/>
<feature type="compositionally biased region" description="Basic and acidic residues" evidence="1">
    <location>
        <begin position="447"/>
        <end position="465"/>
    </location>
</feature>
<feature type="region of interest" description="Disordered" evidence="1">
    <location>
        <begin position="229"/>
        <end position="269"/>
    </location>
</feature>
<feature type="compositionally biased region" description="Basic and acidic residues" evidence="1">
    <location>
        <begin position="386"/>
        <end position="421"/>
    </location>
</feature>
<feature type="compositionally biased region" description="Acidic residues" evidence="1">
    <location>
        <begin position="28"/>
        <end position="38"/>
    </location>
</feature>
<feature type="compositionally biased region" description="Basic and acidic residues" evidence="1">
    <location>
        <begin position="229"/>
        <end position="268"/>
    </location>
</feature>
<feature type="compositionally biased region" description="Basic and acidic residues" evidence="1">
    <location>
        <begin position="331"/>
        <end position="341"/>
    </location>
</feature>
<dbReference type="EMBL" id="PKSG01000423">
    <property type="protein sequence ID" value="POR35672.1"/>
    <property type="molecule type" value="Genomic_DNA"/>
</dbReference>
<dbReference type="OrthoDB" id="1111734at2759"/>
<evidence type="ECO:0000256" key="1">
    <source>
        <dbReference type="SAM" id="MobiDB-lite"/>
    </source>
</evidence>
<proteinExistence type="predicted"/>
<feature type="domain" description="Micro-fibrillar-associated protein 1 C-terminal" evidence="2">
    <location>
        <begin position="120"/>
        <end position="340"/>
    </location>
</feature>
<dbReference type="InterPro" id="IPR033194">
    <property type="entry name" value="MFAP1"/>
</dbReference>
<dbReference type="InterPro" id="IPR009730">
    <property type="entry name" value="MFAP1_C"/>
</dbReference>
<comment type="caution">
    <text evidence="3">The sequence shown here is derived from an EMBL/GenBank/DDBJ whole genome shotgun (WGS) entry which is preliminary data.</text>
</comment>
<feature type="region of interest" description="Disordered" evidence="1">
    <location>
        <begin position="322"/>
        <end position="465"/>
    </location>
</feature>
<evidence type="ECO:0000313" key="4">
    <source>
        <dbReference type="Proteomes" id="UP000237481"/>
    </source>
</evidence>
<dbReference type="PANTHER" id="PTHR15327">
    <property type="entry name" value="MICROFIBRIL-ASSOCIATED PROTEIN"/>
    <property type="match status" value="1"/>
</dbReference>
<organism evidence="3 4">
    <name type="scientific">Tolypocladium paradoxum</name>
    <dbReference type="NCBI Taxonomy" id="94208"/>
    <lineage>
        <taxon>Eukaryota</taxon>
        <taxon>Fungi</taxon>
        <taxon>Dikarya</taxon>
        <taxon>Ascomycota</taxon>
        <taxon>Pezizomycotina</taxon>
        <taxon>Sordariomycetes</taxon>
        <taxon>Hypocreomycetidae</taxon>
        <taxon>Hypocreales</taxon>
        <taxon>Ophiocordycipitaceae</taxon>
        <taxon>Tolypocladium</taxon>
    </lineage>
</organism>
<keyword evidence="4" id="KW-1185">Reference proteome</keyword>